<evidence type="ECO:0000313" key="5">
    <source>
        <dbReference type="EMBL" id="SEF67874.1"/>
    </source>
</evidence>
<evidence type="ECO:0000313" key="6">
    <source>
        <dbReference type="Proteomes" id="UP000236725"/>
    </source>
</evidence>
<keyword evidence="3" id="KW-1133">Transmembrane helix</keyword>
<gene>
    <name evidence="5" type="ORF">SAMN05444001_104168</name>
</gene>
<feature type="transmembrane region" description="Helical" evidence="3">
    <location>
        <begin position="7"/>
        <end position="26"/>
    </location>
</feature>
<evidence type="ECO:0000256" key="2">
    <source>
        <dbReference type="PROSITE-ProRule" id="PRU01091"/>
    </source>
</evidence>
<dbReference type="InterPro" id="IPR016032">
    <property type="entry name" value="Sig_transdc_resp-reg_C-effctor"/>
</dbReference>
<keyword evidence="3" id="KW-0472">Membrane</keyword>
<keyword evidence="6" id="KW-1185">Reference proteome</keyword>
<keyword evidence="1 2" id="KW-0238">DNA-binding</keyword>
<feature type="transmembrane region" description="Helical" evidence="3">
    <location>
        <begin position="194"/>
        <end position="215"/>
    </location>
</feature>
<organism evidence="5 6">
    <name type="scientific">Parabacteroides chinchillae</name>
    <dbReference type="NCBI Taxonomy" id="871327"/>
    <lineage>
        <taxon>Bacteria</taxon>
        <taxon>Pseudomonadati</taxon>
        <taxon>Bacteroidota</taxon>
        <taxon>Bacteroidia</taxon>
        <taxon>Bacteroidales</taxon>
        <taxon>Tannerellaceae</taxon>
        <taxon>Parabacteroides</taxon>
    </lineage>
</organism>
<dbReference type="InterPro" id="IPR001867">
    <property type="entry name" value="OmpR/PhoB-type_DNA-bd"/>
</dbReference>
<keyword evidence="3" id="KW-0812">Transmembrane</keyword>
<dbReference type="SUPFAM" id="SSF46894">
    <property type="entry name" value="C-terminal effector domain of the bipartite response regulators"/>
    <property type="match status" value="1"/>
</dbReference>
<evidence type="ECO:0000256" key="3">
    <source>
        <dbReference type="SAM" id="Phobius"/>
    </source>
</evidence>
<accession>A0A8G2F3S2</accession>
<proteinExistence type="predicted"/>
<evidence type="ECO:0000259" key="4">
    <source>
        <dbReference type="PROSITE" id="PS51755"/>
    </source>
</evidence>
<dbReference type="Gene3D" id="1.10.10.10">
    <property type="entry name" value="Winged helix-like DNA-binding domain superfamily/Winged helix DNA-binding domain"/>
    <property type="match status" value="1"/>
</dbReference>
<dbReference type="GO" id="GO:0003677">
    <property type="term" value="F:DNA binding"/>
    <property type="evidence" value="ECO:0007669"/>
    <property type="project" value="UniProtKB-UniRule"/>
</dbReference>
<dbReference type="GO" id="GO:0006355">
    <property type="term" value="P:regulation of DNA-templated transcription"/>
    <property type="evidence" value="ECO:0007669"/>
    <property type="project" value="InterPro"/>
</dbReference>
<name>A0A8G2F3S2_9BACT</name>
<dbReference type="EMBL" id="FNVS01000004">
    <property type="protein sequence ID" value="SEF67874.1"/>
    <property type="molecule type" value="Genomic_DNA"/>
</dbReference>
<dbReference type="SMART" id="SM00862">
    <property type="entry name" value="Trans_reg_C"/>
    <property type="match status" value="1"/>
</dbReference>
<protein>
    <submittedName>
        <fullName evidence="5">Transcriptional regulatory protein, C terminal</fullName>
    </submittedName>
</protein>
<evidence type="ECO:0000256" key="1">
    <source>
        <dbReference type="ARBA" id="ARBA00023125"/>
    </source>
</evidence>
<feature type="domain" description="OmpR/PhoB-type" evidence="4">
    <location>
        <begin position="232"/>
        <end position="328"/>
    </location>
</feature>
<dbReference type="Proteomes" id="UP000236725">
    <property type="component" value="Unassembled WGS sequence"/>
</dbReference>
<dbReference type="GO" id="GO:0000160">
    <property type="term" value="P:phosphorelay signal transduction system"/>
    <property type="evidence" value="ECO:0007669"/>
    <property type="project" value="InterPro"/>
</dbReference>
<dbReference type="InterPro" id="IPR036388">
    <property type="entry name" value="WH-like_DNA-bd_sf"/>
</dbReference>
<sequence>MKSVLRKIILLSICMVVCLLCAWVVYRNFIHSEKEIRMQIERLFNECLRSDKDARELETPSFYFFTLFPDNEKSGFITIQSEDSTIYIKKPDEIEKMNSEEKKYVLSQLYLLDRNPIRVSSLDSLLCNELSQNNIPAKIAIVYEAKGEKYCSAVDTSFYKSAWKLKEVVIGFQRDIVLQVYAKLPVSYIIAQSLPVYTLVLLILVLSVVGGILFLRGNKKIAVLLAPKVQRDGILLRSDVLYDKENGVLVYADQEITLTNYKLELFNLLLENNGQYVASDILQSAVWPDGLSTKDALMQTVKRLRMDLKEIPFLKVENLRGNGYRLFIEPV</sequence>
<dbReference type="Pfam" id="PF00486">
    <property type="entry name" value="Trans_reg_C"/>
    <property type="match status" value="1"/>
</dbReference>
<feature type="DNA-binding region" description="OmpR/PhoB-type" evidence="2">
    <location>
        <begin position="232"/>
        <end position="328"/>
    </location>
</feature>
<dbReference type="AlphaFoldDB" id="A0A8G2F3S2"/>
<comment type="caution">
    <text evidence="5">The sequence shown here is derived from an EMBL/GenBank/DDBJ whole genome shotgun (WGS) entry which is preliminary data.</text>
</comment>
<dbReference type="PROSITE" id="PS51755">
    <property type="entry name" value="OMPR_PHOB"/>
    <property type="match status" value="1"/>
</dbReference>
<reference evidence="5 6" key="1">
    <citation type="submission" date="2016-10" db="EMBL/GenBank/DDBJ databases">
        <authorList>
            <person name="Varghese N."/>
            <person name="Submissions S."/>
        </authorList>
    </citation>
    <scope>NUCLEOTIDE SEQUENCE [LARGE SCALE GENOMIC DNA]</scope>
    <source>
        <strain evidence="5 6">DSM 29073</strain>
    </source>
</reference>